<evidence type="ECO:0000313" key="2">
    <source>
        <dbReference type="EMBL" id="MFC4543819.1"/>
    </source>
</evidence>
<comment type="caution">
    <text evidence="2">The sequence shown here is derived from an EMBL/GenBank/DDBJ whole genome shotgun (WGS) entry which is preliminary data.</text>
</comment>
<feature type="region of interest" description="Disordered" evidence="1">
    <location>
        <begin position="1"/>
        <end position="48"/>
    </location>
</feature>
<accession>A0ABD5PU37</accession>
<dbReference type="Proteomes" id="UP001595898">
    <property type="component" value="Unassembled WGS sequence"/>
</dbReference>
<reference evidence="2 3" key="1">
    <citation type="journal article" date="2019" name="Int. J. Syst. Evol. Microbiol.">
        <title>The Global Catalogue of Microorganisms (GCM) 10K type strain sequencing project: providing services to taxonomists for standard genome sequencing and annotation.</title>
        <authorList>
            <consortium name="The Broad Institute Genomics Platform"/>
            <consortium name="The Broad Institute Genome Sequencing Center for Infectious Disease"/>
            <person name="Wu L."/>
            <person name="Ma J."/>
        </authorList>
    </citation>
    <scope>NUCLEOTIDE SEQUENCE [LARGE SCALE GENOMIC DNA]</scope>
    <source>
        <strain evidence="2 3">WLHS5</strain>
    </source>
</reference>
<name>A0ABD5PU37_9EURY</name>
<gene>
    <name evidence="2" type="ORF">ACFO5R_17985</name>
</gene>
<evidence type="ECO:0000256" key="1">
    <source>
        <dbReference type="SAM" id="MobiDB-lite"/>
    </source>
</evidence>
<organism evidence="2 3">
    <name type="scientific">Halosolutus amylolyticus</name>
    <dbReference type="NCBI Taxonomy" id="2932267"/>
    <lineage>
        <taxon>Archaea</taxon>
        <taxon>Methanobacteriati</taxon>
        <taxon>Methanobacteriota</taxon>
        <taxon>Stenosarchaea group</taxon>
        <taxon>Halobacteria</taxon>
        <taxon>Halobacteriales</taxon>
        <taxon>Natrialbaceae</taxon>
        <taxon>Halosolutus</taxon>
    </lineage>
</organism>
<protein>
    <recommendedName>
        <fullName evidence="4">Amphi-Trp domain-containing protein</fullName>
    </recommendedName>
</protein>
<dbReference type="RefSeq" id="WP_250138412.1">
    <property type="nucleotide sequence ID" value="NZ_JALIQP010000001.1"/>
</dbReference>
<proteinExistence type="predicted"/>
<evidence type="ECO:0008006" key="4">
    <source>
        <dbReference type="Google" id="ProtNLM"/>
    </source>
</evidence>
<dbReference type="AlphaFoldDB" id="A0ABD5PU37"/>
<keyword evidence="3" id="KW-1185">Reference proteome</keyword>
<dbReference type="EMBL" id="JBHSFA010000009">
    <property type="protein sequence ID" value="MFC4543819.1"/>
    <property type="molecule type" value="Genomic_DNA"/>
</dbReference>
<evidence type="ECO:0000313" key="3">
    <source>
        <dbReference type="Proteomes" id="UP001595898"/>
    </source>
</evidence>
<sequence>MPTTSTGTGDFTVAGDDNSVTIDRPDETLEFELEVEREPGEDADESDD</sequence>